<dbReference type="InterPro" id="IPR016024">
    <property type="entry name" value="ARM-type_fold"/>
</dbReference>
<accession>A0AAE0FLD0</accession>
<evidence type="ECO:0000259" key="3">
    <source>
        <dbReference type="Pfam" id="PF22958"/>
    </source>
</evidence>
<dbReference type="Gene3D" id="1.25.10.10">
    <property type="entry name" value="Leucine-rich Repeat Variant"/>
    <property type="match status" value="1"/>
</dbReference>
<dbReference type="EMBL" id="LGRX02016622">
    <property type="protein sequence ID" value="KAK3261839.1"/>
    <property type="molecule type" value="Genomic_DNA"/>
</dbReference>
<comment type="pathway">
    <text evidence="1">Protein modification; protein ubiquitination.</text>
</comment>
<evidence type="ECO:0000256" key="2">
    <source>
        <dbReference type="SAM" id="MobiDB-lite"/>
    </source>
</evidence>
<comment type="function">
    <text evidence="1">E3 ubiquitin-protein ligase. Component of the ribosome quality control complex (RQC), a ribosome-associated complex that mediates ubiquitination and extraction of incompletely synthesized nascent chains for proteasomal degradation.</text>
</comment>
<comment type="similarity">
    <text evidence="1">Belongs to the LTN1 family.</text>
</comment>
<dbReference type="GO" id="GO:0072344">
    <property type="term" value="P:rescue of stalled ribosome"/>
    <property type="evidence" value="ECO:0007669"/>
    <property type="project" value="UniProtKB-UniRule"/>
</dbReference>
<dbReference type="GO" id="GO:0005829">
    <property type="term" value="C:cytosol"/>
    <property type="evidence" value="ECO:0007669"/>
    <property type="project" value="UniProtKB-UniRule"/>
</dbReference>
<gene>
    <name evidence="4" type="ORF">CYMTET_29275</name>
</gene>
<organism evidence="4 5">
    <name type="scientific">Cymbomonas tetramitiformis</name>
    <dbReference type="NCBI Taxonomy" id="36881"/>
    <lineage>
        <taxon>Eukaryota</taxon>
        <taxon>Viridiplantae</taxon>
        <taxon>Chlorophyta</taxon>
        <taxon>Pyramimonadophyceae</taxon>
        <taxon>Pyramimonadales</taxon>
        <taxon>Pyramimonadaceae</taxon>
        <taxon>Cymbomonas</taxon>
    </lineage>
</organism>
<keyword evidence="1" id="KW-0862">Zinc</keyword>
<comment type="catalytic activity">
    <reaction evidence="1">
        <text>S-ubiquitinyl-[E2 ubiquitin-conjugating enzyme]-L-cysteine + [acceptor protein]-L-lysine = [E2 ubiquitin-conjugating enzyme]-L-cysteine + N(6)-ubiquitinyl-[acceptor protein]-L-lysine.</text>
        <dbReference type="EC" id="2.3.2.27"/>
    </reaction>
</comment>
<dbReference type="PANTHER" id="PTHR12389">
    <property type="entry name" value="ZINC FINGER PROTEIN 294"/>
    <property type="match status" value="1"/>
</dbReference>
<dbReference type="SUPFAM" id="SSF48371">
    <property type="entry name" value="ARM repeat"/>
    <property type="match status" value="1"/>
</dbReference>
<dbReference type="InterPro" id="IPR039795">
    <property type="entry name" value="LTN1/Rkr1"/>
</dbReference>
<comment type="caution">
    <text evidence="4">The sequence shown here is derived from an EMBL/GenBank/DDBJ whole genome shotgun (WGS) entry which is preliminary data.</text>
</comment>
<dbReference type="AlphaFoldDB" id="A0AAE0FLD0"/>
<evidence type="ECO:0000313" key="4">
    <source>
        <dbReference type="EMBL" id="KAK3261839.1"/>
    </source>
</evidence>
<dbReference type="InterPro" id="IPR054476">
    <property type="entry name" value="Ltn1_N"/>
</dbReference>
<dbReference type="InterPro" id="IPR011989">
    <property type="entry name" value="ARM-like"/>
</dbReference>
<comment type="subunit">
    <text evidence="1">Component of the ribosome quality control complex (RQC).</text>
</comment>
<name>A0AAE0FLD0_9CHLO</name>
<sequence length="377" mass="40190">MGRDKNQGSSRGKNVASSSRAADTLQATGASSSAFVVGFGGFSGSHAIEPTAFGSATPASSMNASAGLEGNAEASLAGLDGEAALHLKRLSKRDPVTKIKALQALQKLIQERQPVEVETLILPWAQVFSRVAMDNSRQVREAGMAVMGALAKTVKKALAPHLKALMGPWYAAQFDPCSEVAAAAGLSFEAAFPPAKQRDALKFCQAEIVARVEEVLTVQPQFLSDKSATPEEASERHERVVSSALLSLIELLKLQDAGSTTGGSTQEAIWGLTRAMVQAKNFWKGRLAAKTSLVRRAGYMLMQVICKQAPELIQEEVPELAPLVLGAFSDKEPEGHAALWDMVLMFTRAFPASWGSANLHKVSARSRRHGAPPTSTR</sequence>
<keyword evidence="1" id="KW-0479">Metal-binding</keyword>
<dbReference type="GO" id="GO:1990116">
    <property type="term" value="P:ribosome-associated ubiquitin-dependent protein catabolic process"/>
    <property type="evidence" value="ECO:0007669"/>
    <property type="project" value="UniProtKB-UniRule"/>
</dbReference>
<proteinExistence type="inferred from homology"/>
<dbReference type="Pfam" id="PF22958">
    <property type="entry name" value="Ltn1_1st"/>
    <property type="match status" value="1"/>
</dbReference>
<dbReference type="GO" id="GO:0061630">
    <property type="term" value="F:ubiquitin protein ligase activity"/>
    <property type="evidence" value="ECO:0007669"/>
    <property type="project" value="UniProtKB-UniRule"/>
</dbReference>
<keyword evidence="1" id="KW-0863">Zinc-finger</keyword>
<evidence type="ECO:0000256" key="1">
    <source>
        <dbReference type="RuleBase" id="RU367090"/>
    </source>
</evidence>
<keyword evidence="1" id="KW-0833">Ubl conjugation pathway</keyword>
<dbReference type="PANTHER" id="PTHR12389:SF0">
    <property type="entry name" value="E3 UBIQUITIN-PROTEIN LIGASE LISTERIN"/>
    <property type="match status" value="1"/>
</dbReference>
<dbReference type="EC" id="2.3.2.27" evidence="1"/>
<evidence type="ECO:0000313" key="5">
    <source>
        <dbReference type="Proteomes" id="UP001190700"/>
    </source>
</evidence>
<reference evidence="4 5" key="1">
    <citation type="journal article" date="2015" name="Genome Biol. Evol.">
        <title>Comparative Genomics of a Bacterivorous Green Alga Reveals Evolutionary Causalities and Consequences of Phago-Mixotrophic Mode of Nutrition.</title>
        <authorList>
            <person name="Burns J.A."/>
            <person name="Paasch A."/>
            <person name="Narechania A."/>
            <person name="Kim E."/>
        </authorList>
    </citation>
    <scope>NUCLEOTIDE SEQUENCE [LARGE SCALE GENOMIC DNA]</scope>
    <source>
        <strain evidence="4 5">PLY_AMNH</strain>
    </source>
</reference>
<feature type="compositionally biased region" description="Polar residues" evidence="2">
    <location>
        <begin position="7"/>
        <end position="21"/>
    </location>
</feature>
<protein>
    <recommendedName>
        <fullName evidence="1">E3 ubiquitin-protein ligase listerin</fullName>
        <ecNumber evidence="1">2.3.2.27</ecNumber>
    </recommendedName>
    <alternativeName>
        <fullName evidence="1">RING-type E3 ubiquitin transferase listerin</fullName>
    </alternativeName>
</protein>
<feature type="region of interest" description="Disordered" evidence="2">
    <location>
        <begin position="1"/>
        <end position="21"/>
    </location>
</feature>
<dbReference type="GO" id="GO:1990112">
    <property type="term" value="C:RQC complex"/>
    <property type="evidence" value="ECO:0007669"/>
    <property type="project" value="UniProtKB-UniRule"/>
</dbReference>
<dbReference type="GO" id="GO:0043023">
    <property type="term" value="F:ribosomal large subunit binding"/>
    <property type="evidence" value="ECO:0007669"/>
    <property type="project" value="TreeGrafter"/>
</dbReference>
<keyword evidence="1" id="KW-0808">Transferase</keyword>
<dbReference type="GO" id="GO:0008270">
    <property type="term" value="F:zinc ion binding"/>
    <property type="evidence" value="ECO:0007669"/>
    <property type="project" value="UniProtKB-KW"/>
</dbReference>
<dbReference type="Proteomes" id="UP001190700">
    <property type="component" value="Unassembled WGS sequence"/>
</dbReference>
<feature type="domain" description="E3 ubiquitin-protein ligase listerin N-terminal" evidence="3">
    <location>
        <begin position="80"/>
        <end position="361"/>
    </location>
</feature>
<keyword evidence="5" id="KW-1185">Reference proteome</keyword>